<reference evidence="7" key="1">
    <citation type="journal article" date="2005" name="PLoS Biol.">
        <title>New insights into metabolic properties of marine bacteria encoding proteorhodopsins.</title>
        <authorList>
            <person name="Sabehi G."/>
            <person name="Loy A."/>
            <person name="Jung K.H."/>
            <person name="Partha R."/>
            <person name="Spudich J.L."/>
            <person name="Isaacson T."/>
            <person name="Hirschberg J."/>
            <person name="Wagner M."/>
            <person name="Beja O."/>
        </authorList>
    </citation>
    <scope>NUCLEOTIDE SEQUENCE</scope>
</reference>
<protein>
    <recommendedName>
        <fullName evidence="4">2-dehydropantoate 2-reductase</fullName>
        <ecNumber evidence="4">1.1.1.169</ecNumber>
    </recommendedName>
    <alternativeName>
        <fullName evidence="4">Ketopantoate reductase</fullName>
    </alternativeName>
</protein>
<sequence length="308" mass="32326">MVVGVGALGSYFGGALAASGHDVTLLIRNREHRNAIRANGLELRLDSGNGVIHPTVIDAESADQAGLADIVIVFTKTGATRAALADAMPVIGPDTRLFSIQNGLGNDGVLAEFVPRDRVIYGTTMAPADIVAPGIVESHGAHLSQFRAATDDATTTDMATRFAAMLNEAGIGATVNPDVDRVIWAKVSFNCAMNSLCALLGTTPGPVLDSAELRDLAIATAMESCDVAAAIGIEVDRDGLLETLELVQREHRHHKPSMLVDFLAGRRTEIESLNGAVAALGGVHGVPTPRIQTLLALVRAHESQYGRN</sequence>
<dbReference type="SUPFAM" id="SSF48179">
    <property type="entry name" value="6-phosphogluconate dehydrogenase C-terminal domain-like"/>
    <property type="match status" value="1"/>
</dbReference>
<keyword evidence="3 4" id="KW-0560">Oxidoreductase</keyword>
<keyword evidence="2 4" id="KW-0521">NADP</keyword>
<dbReference type="InterPro" id="IPR051402">
    <property type="entry name" value="KPR-Related"/>
</dbReference>
<dbReference type="NCBIfam" id="TIGR00745">
    <property type="entry name" value="apbA_panE"/>
    <property type="match status" value="1"/>
</dbReference>
<dbReference type="PANTHER" id="PTHR21708">
    <property type="entry name" value="PROBABLE 2-DEHYDROPANTOATE 2-REDUCTASE"/>
    <property type="match status" value="1"/>
</dbReference>
<evidence type="ECO:0000256" key="2">
    <source>
        <dbReference type="ARBA" id="ARBA00022857"/>
    </source>
</evidence>
<evidence type="ECO:0000256" key="1">
    <source>
        <dbReference type="ARBA" id="ARBA00007870"/>
    </source>
</evidence>
<organism evidence="7">
    <name type="scientific">uncultured bacterium BAC17H8</name>
    <dbReference type="NCBI Taxonomy" id="332980"/>
    <lineage>
        <taxon>Bacteria</taxon>
        <taxon>environmental samples</taxon>
    </lineage>
</organism>
<evidence type="ECO:0000256" key="4">
    <source>
        <dbReference type="RuleBase" id="RU362068"/>
    </source>
</evidence>
<dbReference type="InterPro" id="IPR003710">
    <property type="entry name" value="ApbA"/>
</dbReference>
<dbReference type="InterPro" id="IPR013328">
    <property type="entry name" value="6PGD_dom2"/>
</dbReference>
<dbReference type="EMBL" id="DQ068068">
    <property type="protein sequence ID" value="AAY87302.1"/>
    <property type="molecule type" value="Genomic_DNA"/>
</dbReference>
<comment type="pathway">
    <text evidence="4">Cofactor biosynthesis; (R)-pantothenate biosynthesis; (R)-pantoate from 3-methyl-2-oxobutanoate: step 2/2.</text>
</comment>
<accession>Q4JML1</accession>
<dbReference type="FunFam" id="1.10.1040.10:FF:000017">
    <property type="entry name" value="2-dehydropantoate 2-reductase"/>
    <property type="match status" value="1"/>
</dbReference>
<dbReference type="EC" id="1.1.1.169" evidence="4"/>
<dbReference type="PANTHER" id="PTHR21708:SF26">
    <property type="entry name" value="2-DEHYDROPANTOATE 2-REDUCTASE"/>
    <property type="match status" value="1"/>
</dbReference>
<dbReference type="GO" id="GO:0008677">
    <property type="term" value="F:2-dehydropantoate 2-reductase activity"/>
    <property type="evidence" value="ECO:0007669"/>
    <property type="project" value="UniProtKB-EC"/>
</dbReference>
<name>Q4JML1_9BACT</name>
<dbReference type="InterPro" id="IPR008927">
    <property type="entry name" value="6-PGluconate_DH-like_C_sf"/>
</dbReference>
<dbReference type="SUPFAM" id="SSF51735">
    <property type="entry name" value="NAD(P)-binding Rossmann-fold domains"/>
    <property type="match status" value="1"/>
</dbReference>
<evidence type="ECO:0000259" key="6">
    <source>
        <dbReference type="Pfam" id="PF08546"/>
    </source>
</evidence>
<dbReference type="Pfam" id="PF02558">
    <property type="entry name" value="ApbA"/>
    <property type="match status" value="1"/>
</dbReference>
<dbReference type="AlphaFoldDB" id="Q4JML1"/>
<evidence type="ECO:0000256" key="3">
    <source>
        <dbReference type="ARBA" id="ARBA00023002"/>
    </source>
</evidence>
<comment type="catalytic activity">
    <reaction evidence="4">
        <text>(R)-pantoate + NADP(+) = 2-dehydropantoate + NADPH + H(+)</text>
        <dbReference type="Rhea" id="RHEA:16233"/>
        <dbReference type="ChEBI" id="CHEBI:11561"/>
        <dbReference type="ChEBI" id="CHEBI:15378"/>
        <dbReference type="ChEBI" id="CHEBI:15980"/>
        <dbReference type="ChEBI" id="CHEBI:57783"/>
        <dbReference type="ChEBI" id="CHEBI:58349"/>
        <dbReference type="EC" id="1.1.1.169"/>
    </reaction>
</comment>
<dbReference type="InterPro" id="IPR036291">
    <property type="entry name" value="NAD(P)-bd_dom_sf"/>
</dbReference>
<dbReference type="GO" id="GO:0005737">
    <property type="term" value="C:cytoplasm"/>
    <property type="evidence" value="ECO:0007669"/>
    <property type="project" value="TreeGrafter"/>
</dbReference>
<comment type="similarity">
    <text evidence="1 4">Belongs to the ketopantoate reductase family.</text>
</comment>
<feature type="domain" description="Ketopantoate reductase N-terminal" evidence="5">
    <location>
        <begin position="2"/>
        <end position="140"/>
    </location>
</feature>
<dbReference type="Pfam" id="PF08546">
    <property type="entry name" value="ApbA_C"/>
    <property type="match status" value="1"/>
</dbReference>
<dbReference type="InterPro" id="IPR013332">
    <property type="entry name" value="KPR_N"/>
</dbReference>
<dbReference type="Gene3D" id="3.40.50.720">
    <property type="entry name" value="NAD(P)-binding Rossmann-like Domain"/>
    <property type="match status" value="1"/>
</dbReference>
<comment type="function">
    <text evidence="4">Catalyzes the NADPH-dependent reduction of ketopantoate into pantoic acid.</text>
</comment>
<evidence type="ECO:0000313" key="7">
    <source>
        <dbReference type="EMBL" id="AAY87302.1"/>
    </source>
</evidence>
<keyword evidence="4" id="KW-0566">Pantothenate biosynthesis</keyword>
<dbReference type="InterPro" id="IPR013752">
    <property type="entry name" value="KPA_reductase"/>
</dbReference>
<evidence type="ECO:0000259" key="5">
    <source>
        <dbReference type="Pfam" id="PF02558"/>
    </source>
</evidence>
<feature type="domain" description="Ketopantoate reductase C-terminal" evidence="6">
    <location>
        <begin position="178"/>
        <end position="302"/>
    </location>
</feature>
<dbReference type="GO" id="GO:0015940">
    <property type="term" value="P:pantothenate biosynthetic process"/>
    <property type="evidence" value="ECO:0007669"/>
    <property type="project" value="UniProtKB-UniPathway"/>
</dbReference>
<proteinExistence type="inferred from homology"/>
<dbReference type="Gene3D" id="1.10.1040.10">
    <property type="entry name" value="N-(1-d-carboxylethyl)-l-norvaline Dehydrogenase, domain 2"/>
    <property type="match status" value="1"/>
</dbReference>
<dbReference type="UniPathway" id="UPA00028">
    <property type="reaction ID" value="UER00004"/>
</dbReference>